<evidence type="ECO:0000256" key="2">
    <source>
        <dbReference type="ARBA" id="ARBA00022692"/>
    </source>
</evidence>
<proteinExistence type="inferred from homology"/>
<gene>
    <name evidence="15" type="ORF">LANO_0E15038G</name>
</gene>
<dbReference type="InterPro" id="IPR036869">
    <property type="entry name" value="J_dom_sf"/>
</dbReference>
<name>A0A1G4K0L2_9SACH</name>
<evidence type="ECO:0000256" key="3">
    <source>
        <dbReference type="ARBA" id="ARBA00022792"/>
    </source>
</evidence>
<dbReference type="EMBL" id="LT598451">
    <property type="protein sequence ID" value="SCU97040.1"/>
    <property type="molecule type" value="Genomic_DNA"/>
</dbReference>
<sequence>MRWDELLKIFFILFLNMKKSELDNNDQFRQIEFEVRQVSSPAKMAPIEAPQLAIPGGGNYGNSGPSMDQSVAQNGPVLTEQAAQKKGMDQIFDDCLNYMGQHPILSGVGGFLGLYFTAGAYKSVSKILGGGKTAVQFAKGGFDNKMNIKEALQILNLTEANLNRKKLKEVHRRIMLANHPDKGGSPYVATKINEAKDFLEKRGLKK</sequence>
<evidence type="ECO:0000256" key="9">
    <source>
        <dbReference type="ARBA" id="ARBA00037395"/>
    </source>
</evidence>
<dbReference type="GO" id="GO:0001405">
    <property type="term" value="C:PAM complex, Tim23 associated import motor"/>
    <property type="evidence" value="ECO:0007669"/>
    <property type="project" value="UniProtKB-ARBA"/>
</dbReference>
<keyword evidence="16" id="KW-1185">Reference proteome</keyword>
<evidence type="ECO:0000313" key="15">
    <source>
        <dbReference type="EMBL" id="SCU97040.1"/>
    </source>
</evidence>
<dbReference type="FunFam" id="1.10.287.110:FF:000001">
    <property type="entry name" value="Import inner membrane translocase subunit tim14"/>
    <property type="match status" value="1"/>
</dbReference>
<evidence type="ECO:0000256" key="6">
    <source>
        <dbReference type="ARBA" id="ARBA00023128"/>
    </source>
</evidence>
<dbReference type="Proteomes" id="UP000189911">
    <property type="component" value="Chromosome E"/>
</dbReference>
<dbReference type="GO" id="GO:0001671">
    <property type="term" value="F:ATPase activator activity"/>
    <property type="evidence" value="ECO:0007669"/>
    <property type="project" value="TreeGrafter"/>
</dbReference>
<evidence type="ECO:0000256" key="1">
    <source>
        <dbReference type="ARBA" id="ARBA00004434"/>
    </source>
</evidence>
<feature type="domain" description="J" evidence="14">
    <location>
        <begin position="150"/>
        <end position="206"/>
    </location>
</feature>
<comment type="function">
    <text evidence="9">Essential component of the PAM complex, a complex required for the translocation of transit peptide-containing proteins from the inner membrane into the mitochondrial matrix in an ATP-dependent manner. In the complex, it is required to stimulate activity of mtHSP70 (SSC1).</text>
</comment>
<dbReference type="OrthoDB" id="240298at2759"/>
<keyword evidence="2" id="KW-0812">Transmembrane</keyword>
<evidence type="ECO:0000256" key="13">
    <source>
        <dbReference type="SAM" id="SignalP"/>
    </source>
</evidence>
<reference evidence="16" key="1">
    <citation type="submission" date="2016-03" db="EMBL/GenBank/DDBJ databases">
        <authorList>
            <person name="Devillers Hugo."/>
        </authorList>
    </citation>
    <scope>NUCLEOTIDE SEQUENCE [LARGE SCALE GENOMIC DNA]</scope>
</reference>
<dbReference type="InterPro" id="IPR001623">
    <property type="entry name" value="DnaJ_domain"/>
</dbReference>
<keyword evidence="8" id="KW-0143">Chaperone</keyword>
<keyword evidence="5" id="KW-0653">Protein transport</keyword>
<evidence type="ECO:0000256" key="12">
    <source>
        <dbReference type="ARBA" id="ARBA00041716"/>
    </source>
</evidence>
<keyword evidence="5" id="KW-0813">Transport</keyword>
<keyword evidence="5" id="KW-0811">Translocation</keyword>
<dbReference type="Gene3D" id="1.10.287.110">
    <property type="entry name" value="DnaJ domain"/>
    <property type="match status" value="1"/>
</dbReference>
<dbReference type="SMART" id="SM00271">
    <property type="entry name" value="DnaJ"/>
    <property type="match status" value="1"/>
</dbReference>
<comment type="similarity">
    <text evidence="10">Belongs to the TIM14 family.</text>
</comment>
<keyword evidence="4" id="KW-1133">Transmembrane helix</keyword>
<evidence type="ECO:0000256" key="5">
    <source>
        <dbReference type="ARBA" id="ARBA00023010"/>
    </source>
</evidence>
<feature type="chain" id="PRO_5009236288" description="Mitochondrial import inner membrane translocase subunit TIM14" evidence="13">
    <location>
        <begin position="23"/>
        <end position="206"/>
    </location>
</feature>
<organism evidence="15 16">
    <name type="scientific">Lachancea nothofagi CBS 11611</name>
    <dbReference type="NCBI Taxonomy" id="1266666"/>
    <lineage>
        <taxon>Eukaryota</taxon>
        <taxon>Fungi</taxon>
        <taxon>Dikarya</taxon>
        <taxon>Ascomycota</taxon>
        <taxon>Saccharomycotina</taxon>
        <taxon>Saccharomycetes</taxon>
        <taxon>Saccharomycetales</taxon>
        <taxon>Saccharomycetaceae</taxon>
        <taxon>Lachancea</taxon>
    </lineage>
</organism>
<evidence type="ECO:0000256" key="11">
    <source>
        <dbReference type="ARBA" id="ARBA00040828"/>
    </source>
</evidence>
<feature type="signal peptide" evidence="13">
    <location>
        <begin position="1"/>
        <end position="22"/>
    </location>
</feature>
<dbReference type="PROSITE" id="PS50076">
    <property type="entry name" value="DNAJ_2"/>
    <property type="match status" value="1"/>
</dbReference>
<keyword evidence="3" id="KW-0999">Mitochondrion inner membrane</keyword>
<evidence type="ECO:0000313" key="16">
    <source>
        <dbReference type="Proteomes" id="UP000189911"/>
    </source>
</evidence>
<dbReference type="GO" id="GO:0030150">
    <property type="term" value="P:protein import into mitochondrial matrix"/>
    <property type="evidence" value="ECO:0007669"/>
    <property type="project" value="UniProtKB-ARBA"/>
</dbReference>
<dbReference type="SUPFAM" id="SSF46565">
    <property type="entry name" value="Chaperone J-domain"/>
    <property type="match status" value="1"/>
</dbReference>
<evidence type="ECO:0000256" key="7">
    <source>
        <dbReference type="ARBA" id="ARBA00023136"/>
    </source>
</evidence>
<evidence type="ECO:0000256" key="10">
    <source>
        <dbReference type="ARBA" id="ARBA00038105"/>
    </source>
</evidence>
<dbReference type="AlphaFoldDB" id="A0A1G4K0L2"/>
<comment type="subcellular location">
    <subcellularLocation>
        <location evidence="1">Mitochondrion inner membrane</location>
        <topology evidence="1">Single-pass membrane protein</topology>
    </subcellularLocation>
</comment>
<evidence type="ECO:0000259" key="14">
    <source>
        <dbReference type="PROSITE" id="PS50076"/>
    </source>
</evidence>
<keyword evidence="13" id="KW-0732">Signal</keyword>
<protein>
    <recommendedName>
        <fullName evidence="11">Mitochondrial import inner membrane translocase subunit TIM14</fullName>
    </recommendedName>
    <alternativeName>
        <fullName evidence="12">Presequence translocated-associated motor subunit PAM18</fullName>
    </alternativeName>
</protein>
<dbReference type="PANTHER" id="PTHR12763">
    <property type="match status" value="1"/>
</dbReference>
<accession>A0A1G4K0L2</accession>
<keyword evidence="7" id="KW-0472">Membrane</keyword>
<evidence type="ECO:0000256" key="8">
    <source>
        <dbReference type="ARBA" id="ARBA00023186"/>
    </source>
</evidence>
<evidence type="ECO:0000256" key="4">
    <source>
        <dbReference type="ARBA" id="ARBA00022989"/>
    </source>
</evidence>
<dbReference type="PANTHER" id="PTHR12763:SF28">
    <property type="entry name" value="GEO10507P1-RELATED"/>
    <property type="match status" value="1"/>
</dbReference>
<keyword evidence="6" id="KW-0496">Mitochondrion</keyword>